<dbReference type="RefSeq" id="WP_114829461.1">
    <property type="nucleotide sequence ID" value="NZ_QQTO01000021.1"/>
</dbReference>
<dbReference type="EC" id="2.7.7.24" evidence="3 9"/>
<dbReference type="InterPro" id="IPR029044">
    <property type="entry name" value="Nucleotide-diphossugar_trans"/>
</dbReference>
<organism evidence="11 12">
    <name type="scientific">Bosea caraganae</name>
    <dbReference type="NCBI Taxonomy" id="2763117"/>
    <lineage>
        <taxon>Bacteria</taxon>
        <taxon>Pseudomonadati</taxon>
        <taxon>Pseudomonadota</taxon>
        <taxon>Alphaproteobacteria</taxon>
        <taxon>Hyphomicrobiales</taxon>
        <taxon>Boseaceae</taxon>
        <taxon>Bosea</taxon>
    </lineage>
</organism>
<gene>
    <name evidence="11" type="primary">rfbA</name>
    <name evidence="11" type="ORF">DWE98_11850</name>
</gene>
<evidence type="ECO:0000256" key="3">
    <source>
        <dbReference type="ARBA" id="ARBA00012461"/>
    </source>
</evidence>
<dbReference type="NCBIfam" id="TIGR01207">
    <property type="entry name" value="rmlA"/>
    <property type="match status" value="1"/>
</dbReference>
<dbReference type="PANTHER" id="PTHR43532:SF1">
    <property type="entry name" value="GLUCOSE-1-PHOSPHATE THYMIDYLYLTRANSFERASE 1"/>
    <property type="match status" value="1"/>
</dbReference>
<dbReference type="OrthoDB" id="9803871at2"/>
<sequence length="293" mass="32393">MKGIILAGGSGTRLHPITLAVSKQLVPVYDKPMIYYPLSVLMLAGIREILIISTPHDLPLFRRLLGDGKRWGVEFSYAEQAVPNGLAQAFVIGEDFVAGNPAALVLGDNIFYGAGLSDLAESASNRSSGATVFAYHVPDPERYGVVEFDKDGRALSIEEKPANPKSNWAVTGLYFYDSDVVSIAKAVKPSARGEYEITDVNRAYLERGDLHVQRMGRGYAWLDTGTPDSLTDAANFVRTIEKRQGMRICCPEEIAWQNGFIDDTQLKALALELGKSPYGQYLERLLVEQHWHR</sequence>
<dbReference type="EMBL" id="QQTP01000005">
    <property type="protein sequence ID" value="RDJ25415.1"/>
    <property type="molecule type" value="Genomic_DNA"/>
</dbReference>
<dbReference type="CDD" id="cd02538">
    <property type="entry name" value="G1P_TT_short"/>
    <property type="match status" value="1"/>
</dbReference>
<dbReference type="InterPro" id="IPR005835">
    <property type="entry name" value="NTP_transferase_dom"/>
</dbReference>
<comment type="similarity">
    <text evidence="2 9">Belongs to the glucose-1-phosphate thymidylyltransferase family.</text>
</comment>
<evidence type="ECO:0000256" key="5">
    <source>
        <dbReference type="ARBA" id="ARBA00022695"/>
    </source>
</evidence>
<evidence type="ECO:0000256" key="7">
    <source>
        <dbReference type="ARBA" id="ARBA00022842"/>
    </source>
</evidence>
<dbReference type="GO" id="GO:0046872">
    <property type="term" value="F:metal ion binding"/>
    <property type="evidence" value="ECO:0007669"/>
    <property type="project" value="UniProtKB-KW"/>
</dbReference>
<comment type="caution">
    <text evidence="11">The sequence shown here is derived from an EMBL/GenBank/DDBJ whole genome shotgun (WGS) entry which is preliminary data.</text>
</comment>
<evidence type="ECO:0000259" key="10">
    <source>
        <dbReference type="Pfam" id="PF00483"/>
    </source>
</evidence>
<keyword evidence="6 9" id="KW-0479">Metal-binding</keyword>
<dbReference type="Gene3D" id="3.90.550.10">
    <property type="entry name" value="Spore Coat Polysaccharide Biosynthesis Protein SpsA, Chain A"/>
    <property type="match status" value="1"/>
</dbReference>
<evidence type="ECO:0000313" key="11">
    <source>
        <dbReference type="EMBL" id="RDJ25415.1"/>
    </source>
</evidence>
<evidence type="ECO:0000313" key="12">
    <source>
        <dbReference type="Proteomes" id="UP000255207"/>
    </source>
</evidence>
<dbReference type="Pfam" id="PF00483">
    <property type="entry name" value="NTP_transferase"/>
    <property type="match status" value="1"/>
</dbReference>
<accession>A0A370L6N3</accession>
<dbReference type="GO" id="GO:0008879">
    <property type="term" value="F:glucose-1-phosphate thymidylyltransferase activity"/>
    <property type="evidence" value="ECO:0007669"/>
    <property type="project" value="UniProtKB-EC"/>
</dbReference>
<evidence type="ECO:0000256" key="6">
    <source>
        <dbReference type="ARBA" id="ARBA00022723"/>
    </source>
</evidence>
<evidence type="ECO:0000256" key="4">
    <source>
        <dbReference type="ARBA" id="ARBA00022679"/>
    </source>
</evidence>
<keyword evidence="5 9" id="KW-0548">Nucleotidyltransferase</keyword>
<proteinExistence type="inferred from homology"/>
<protein>
    <recommendedName>
        <fullName evidence="3 9">Glucose-1-phosphate thymidylyltransferase</fullName>
        <ecNumber evidence="3 9">2.7.7.24</ecNumber>
    </recommendedName>
</protein>
<feature type="domain" description="Nucleotidyl transferase" evidence="10">
    <location>
        <begin position="2"/>
        <end position="238"/>
    </location>
</feature>
<dbReference type="PANTHER" id="PTHR43532">
    <property type="entry name" value="GLUCOSE-1-PHOSPHATE THYMIDYLYLTRANSFERASE"/>
    <property type="match status" value="1"/>
</dbReference>
<evidence type="ECO:0000256" key="9">
    <source>
        <dbReference type="RuleBase" id="RU003706"/>
    </source>
</evidence>
<evidence type="ECO:0000256" key="2">
    <source>
        <dbReference type="ARBA" id="ARBA00010480"/>
    </source>
</evidence>
<comment type="catalytic activity">
    <reaction evidence="8 9">
        <text>dTTP + alpha-D-glucose 1-phosphate + H(+) = dTDP-alpha-D-glucose + diphosphate</text>
        <dbReference type="Rhea" id="RHEA:15225"/>
        <dbReference type="ChEBI" id="CHEBI:15378"/>
        <dbReference type="ChEBI" id="CHEBI:33019"/>
        <dbReference type="ChEBI" id="CHEBI:37568"/>
        <dbReference type="ChEBI" id="CHEBI:57477"/>
        <dbReference type="ChEBI" id="CHEBI:58601"/>
        <dbReference type="EC" id="2.7.7.24"/>
    </reaction>
</comment>
<evidence type="ECO:0000256" key="1">
    <source>
        <dbReference type="ARBA" id="ARBA00001946"/>
    </source>
</evidence>
<comment type="cofactor">
    <cofactor evidence="1">
        <name>Mg(2+)</name>
        <dbReference type="ChEBI" id="CHEBI:18420"/>
    </cofactor>
</comment>
<dbReference type="SUPFAM" id="SSF53448">
    <property type="entry name" value="Nucleotide-diphospho-sugar transferases"/>
    <property type="match status" value="1"/>
</dbReference>
<name>A0A370L6N3_9HYPH</name>
<dbReference type="Proteomes" id="UP000255207">
    <property type="component" value="Unassembled WGS sequence"/>
</dbReference>
<dbReference type="InterPro" id="IPR005907">
    <property type="entry name" value="G1P_thy_trans_s"/>
</dbReference>
<evidence type="ECO:0000256" key="8">
    <source>
        <dbReference type="ARBA" id="ARBA00049336"/>
    </source>
</evidence>
<reference evidence="12" key="1">
    <citation type="submission" date="2018-07" db="EMBL/GenBank/DDBJ databases">
        <authorList>
            <person name="Safronova V.I."/>
            <person name="Chirak E.R."/>
            <person name="Sazanova A.L."/>
        </authorList>
    </citation>
    <scope>NUCLEOTIDE SEQUENCE [LARGE SCALE GENOMIC DNA]</scope>
    <source>
        <strain evidence="12">RCAM04685</strain>
    </source>
</reference>
<keyword evidence="7 9" id="KW-0460">Magnesium</keyword>
<keyword evidence="4 9" id="KW-0808">Transferase</keyword>
<comment type="function">
    <text evidence="9">Catalyzes the formation of dTDP-glucose, from dTTP and glucose 1-phosphate, as well as its pyrophosphorolysis.</text>
</comment>
<keyword evidence="12" id="KW-1185">Reference proteome</keyword>
<dbReference type="AlphaFoldDB" id="A0A370L6N3"/>
<dbReference type="FunFam" id="3.90.550.10:FF:000023">
    <property type="entry name" value="Glucose-1-phosphate thymidylyltransferase"/>
    <property type="match status" value="1"/>
</dbReference>